<evidence type="ECO:0000313" key="3">
    <source>
        <dbReference type="EMBL" id="ANG64758.1"/>
    </source>
</evidence>
<proteinExistence type="predicted"/>
<evidence type="ECO:0000256" key="2">
    <source>
        <dbReference type="SAM" id="SignalP"/>
    </source>
</evidence>
<dbReference type="EMBL" id="CP015839">
    <property type="protein sequence ID" value="ANG64758.1"/>
    <property type="molecule type" value="Genomic_DNA"/>
</dbReference>
<evidence type="ECO:0000256" key="1">
    <source>
        <dbReference type="ARBA" id="ARBA00022729"/>
    </source>
</evidence>
<keyword evidence="1 2" id="KW-0732">Signal</keyword>
<dbReference type="Gene3D" id="3.40.190.170">
    <property type="entry name" value="Bacterial extracellular solute-binding protein, family 7"/>
    <property type="match status" value="1"/>
</dbReference>
<dbReference type="InterPro" id="IPR018389">
    <property type="entry name" value="DctP_fam"/>
</dbReference>
<reference evidence="4" key="1">
    <citation type="submission" date="2016-05" db="EMBL/GenBank/DDBJ databases">
        <authorList>
            <person name="Baek K."/>
            <person name="Yang S.-J."/>
        </authorList>
    </citation>
    <scope>NUCLEOTIDE SEQUENCE [LARGE SCALE GENOMIC DNA]</scope>
    <source>
        <strain evidence="4">ST58-10</strain>
    </source>
</reference>
<reference evidence="3 4" key="2">
    <citation type="journal article" date="2018" name="Int. J. Syst. Evol. Microbiol.">
        <title>Marinobacterium aestuarii sp. nov., a benzene-degrading marine bacterium isolated from estuary sediment.</title>
        <authorList>
            <person name="Bae S.S."/>
            <person name="Jung J."/>
            <person name="Chung D."/>
            <person name="Baek K."/>
        </authorList>
    </citation>
    <scope>NUCLEOTIDE SEQUENCE [LARGE SCALE GENOMIC DNA]</scope>
    <source>
        <strain evidence="3 4">ST58-10</strain>
    </source>
</reference>
<feature type="signal peptide" evidence="2">
    <location>
        <begin position="1"/>
        <end position="28"/>
    </location>
</feature>
<dbReference type="Pfam" id="PF03480">
    <property type="entry name" value="DctP"/>
    <property type="match status" value="1"/>
</dbReference>
<name>A0A1A9F4E0_9GAMM</name>
<dbReference type="NCBIfam" id="NF037995">
    <property type="entry name" value="TRAP_S1"/>
    <property type="match status" value="1"/>
</dbReference>
<evidence type="ECO:0000313" key="4">
    <source>
        <dbReference type="Proteomes" id="UP000078070"/>
    </source>
</evidence>
<dbReference type="PANTHER" id="PTHR33376:SF5">
    <property type="entry name" value="EXTRACYTOPLASMIC SOLUTE RECEPTOR PROTEIN"/>
    <property type="match status" value="1"/>
</dbReference>
<dbReference type="PANTHER" id="PTHR33376">
    <property type="match status" value="1"/>
</dbReference>
<dbReference type="InterPro" id="IPR038404">
    <property type="entry name" value="TRAP_DctP_sf"/>
</dbReference>
<dbReference type="GO" id="GO:0055085">
    <property type="term" value="P:transmembrane transport"/>
    <property type="evidence" value="ECO:0007669"/>
    <property type="project" value="InterPro"/>
</dbReference>
<dbReference type="Proteomes" id="UP000078070">
    <property type="component" value="Chromosome"/>
</dbReference>
<accession>A0A1A9F4E0</accession>
<organism evidence="3 4">
    <name type="scientific">Marinobacterium aestuarii</name>
    <dbReference type="NCBI Taxonomy" id="1821621"/>
    <lineage>
        <taxon>Bacteria</taxon>
        <taxon>Pseudomonadati</taxon>
        <taxon>Pseudomonadota</taxon>
        <taxon>Gammaproteobacteria</taxon>
        <taxon>Oceanospirillales</taxon>
        <taxon>Oceanospirillaceae</taxon>
        <taxon>Marinobacterium</taxon>
    </lineage>
</organism>
<dbReference type="KEGG" id="mars:A8C75_21280"/>
<keyword evidence="4" id="KW-1185">Reference proteome</keyword>
<dbReference type="RefSeq" id="WP_067386384.1">
    <property type="nucleotide sequence ID" value="NZ_CP015839.1"/>
</dbReference>
<dbReference type="OrthoDB" id="6073716at2"/>
<dbReference type="STRING" id="1821621.A8C75_21280"/>
<gene>
    <name evidence="3" type="ORF">A8C75_21280</name>
</gene>
<sequence length="342" mass="37229">MKLLKTSMSPGLLALMAAFALCPTAVTAAEDWKFQINVNAGDDEYRIAQEWARSVTEKTSGEINIEILPGGAIVGNSETLDAVGAGILQGHISDPGYFSGKNPAFAIYGNMVGAWSDPYQFLGYMRDAGGEARYNKLVEPYNVHLIRAGAVGAEALISKRKIEHLSDFKGLKIRAPEGMVSNIFALVGAAPVNLPGSEVFTALEKGVIDAADYTVFSTNYSQGYHRYAPFAAYPGFHSLPMKSISINKAIWDGLTQDQQTLLENSVDEFTDNLISELKQKDQEQVAKALDTGDVTITTLSDEELVQFRNAARSEWDTWRGKNADTAEAVDSIQAYLKEKGLL</sequence>
<dbReference type="AlphaFoldDB" id="A0A1A9F4E0"/>
<protein>
    <submittedName>
        <fullName evidence="3">C4-dicarboxylate ABC transporter substrate-binding protein</fullName>
    </submittedName>
</protein>
<feature type="chain" id="PRO_5008386706" evidence="2">
    <location>
        <begin position="29"/>
        <end position="342"/>
    </location>
</feature>